<comment type="caution">
    <text evidence="1">The sequence shown here is derived from an EMBL/GenBank/DDBJ whole genome shotgun (WGS) entry which is preliminary data.</text>
</comment>
<reference evidence="1 2" key="1">
    <citation type="submission" date="2018-08" db="EMBL/GenBank/DDBJ databases">
        <title>A genome reference for cultivated species of the human gut microbiota.</title>
        <authorList>
            <person name="Zou Y."/>
            <person name="Xue W."/>
            <person name="Luo G."/>
        </authorList>
    </citation>
    <scope>NUCLEOTIDE SEQUENCE [LARGE SCALE GENOMIC DNA]</scope>
    <source>
        <strain evidence="1 2">OF01-1</strain>
    </source>
</reference>
<protein>
    <submittedName>
        <fullName evidence="1">Uncharacterized protein</fullName>
    </submittedName>
</protein>
<accession>A0A413JYD6</accession>
<gene>
    <name evidence="1" type="ORF">DXA27_11210</name>
</gene>
<proteinExistence type="predicted"/>
<name>A0A413JYD6_BACFG</name>
<dbReference type="Proteomes" id="UP000284614">
    <property type="component" value="Unassembled WGS sequence"/>
</dbReference>
<evidence type="ECO:0000313" key="2">
    <source>
        <dbReference type="Proteomes" id="UP000284614"/>
    </source>
</evidence>
<evidence type="ECO:0000313" key="1">
    <source>
        <dbReference type="EMBL" id="RGY68441.1"/>
    </source>
</evidence>
<dbReference type="EMBL" id="QSDG01000009">
    <property type="protein sequence ID" value="RGY68441.1"/>
    <property type="molecule type" value="Genomic_DNA"/>
</dbReference>
<sequence>MPEADRRRLTFFIHLPVFRQSPSAETVRTGFWLIPTGRTGGLPSSAGPDNLYSRTSYNTPVVSTFVFSEVTASFRTNARSG</sequence>
<dbReference type="AlphaFoldDB" id="A0A413JYD6"/>
<organism evidence="1 2">
    <name type="scientific">Bacteroides fragilis</name>
    <dbReference type="NCBI Taxonomy" id="817"/>
    <lineage>
        <taxon>Bacteria</taxon>
        <taxon>Pseudomonadati</taxon>
        <taxon>Bacteroidota</taxon>
        <taxon>Bacteroidia</taxon>
        <taxon>Bacteroidales</taxon>
        <taxon>Bacteroidaceae</taxon>
        <taxon>Bacteroides</taxon>
    </lineage>
</organism>